<dbReference type="RefSeq" id="WP_135348421.1">
    <property type="nucleotide sequence ID" value="NZ_SRJD01000008.1"/>
</dbReference>
<organism evidence="7 8">
    <name type="scientific">Sporolactobacillus shoreae</name>
    <dbReference type="NCBI Taxonomy" id="1465501"/>
    <lineage>
        <taxon>Bacteria</taxon>
        <taxon>Bacillati</taxon>
        <taxon>Bacillota</taxon>
        <taxon>Bacilli</taxon>
        <taxon>Bacillales</taxon>
        <taxon>Sporolactobacillaceae</taxon>
        <taxon>Sporolactobacillus</taxon>
    </lineage>
</organism>
<evidence type="ECO:0000313" key="8">
    <source>
        <dbReference type="Proteomes" id="UP000298347"/>
    </source>
</evidence>
<evidence type="ECO:0000259" key="6">
    <source>
        <dbReference type="Pfam" id="PF06925"/>
    </source>
</evidence>
<evidence type="ECO:0000256" key="2">
    <source>
        <dbReference type="ARBA" id="ARBA00006962"/>
    </source>
</evidence>
<keyword evidence="8" id="KW-1185">Reference proteome</keyword>
<dbReference type="PANTHER" id="PTHR43025">
    <property type="entry name" value="MONOGALACTOSYLDIACYLGLYCEROL SYNTHASE"/>
    <property type="match status" value="1"/>
</dbReference>
<dbReference type="GO" id="GO:0016020">
    <property type="term" value="C:membrane"/>
    <property type="evidence" value="ECO:0007669"/>
    <property type="project" value="UniProtKB-SubCell"/>
</dbReference>
<proteinExistence type="inferred from homology"/>
<dbReference type="InterPro" id="IPR007235">
    <property type="entry name" value="Glyco_trans_28_C"/>
</dbReference>
<dbReference type="Pfam" id="PF06925">
    <property type="entry name" value="MGDG_synth"/>
    <property type="match status" value="1"/>
</dbReference>
<dbReference type="OrthoDB" id="9815663at2"/>
<reference evidence="7 8" key="1">
    <citation type="journal article" date="2015" name="Int. J. Syst. Evol. Microbiol.">
        <title>Sporolactobacillus shoreae sp. nov. and Sporolactobacillus spathodeae sp. nov., two spore-forming lactic acid bacteria isolated from tree barks in Thailand.</title>
        <authorList>
            <person name="Thamacharoensuk T."/>
            <person name="Kitahara M."/>
            <person name="Ohkuma M."/>
            <person name="Thongchul N."/>
            <person name="Tanasupawat S."/>
        </authorList>
    </citation>
    <scope>NUCLEOTIDE SEQUENCE [LARGE SCALE GENOMIC DNA]</scope>
    <source>
        <strain evidence="7 8">BK92</strain>
    </source>
</reference>
<dbReference type="InterPro" id="IPR009695">
    <property type="entry name" value="Diacylglyc_glucosyltr_N"/>
</dbReference>
<dbReference type="InterPro" id="IPR050519">
    <property type="entry name" value="Glycosyltransf_28_UgtP"/>
</dbReference>
<evidence type="ECO:0000259" key="5">
    <source>
        <dbReference type="Pfam" id="PF04101"/>
    </source>
</evidence>
<dbReference type="EMBL" id="SRJD01000008">
    <property type="protein sequence ID" value="TGA98333.1"/>
    <property type="molecule type" value="Genomic_DNA"/>
</dbReference>
<dbReference type="AlphaFoldDB" id="A0A4Z0GQL5"/>
<dbReference type="SUPFAM" id="SSF53756">
    <property type="entry name" value="UDP-Glycosyltransferase/glycogen phosphorylase"/>
    <property type="match status" value="1"/>
</dbReference>
<keyword evidence="4" id="KW-0808">Transferase</keyword>
<sequence>MYRILFLSSEHTGSGHKSIIEALSEQLLLLSPDIQFSIIDGFDLGNWFLRSSSRSYDSFAVKFPLFWGFIYQLGNPFKALVNWMVGQNIRKSLLKQIDAFHPDLIVSVHNLFVGSVINVLDRADLDIPVISLIADLDNVTDLWADKRAKYIICPSEEVKQIMLHAGMTNDQLFLTGFPVRRKFCDVHLPKPLHWRENEKNISVLLMSGSQGSAQILKIAQTLLNDEKIRITIIAGHNTSLKKFLEKALSPYVGKRVSIYGFIREVEKRMMEADLLILRASPNVLMEAVNLCRPIIVTGALRGQEAKNPQFVLKHQLGLYCRDISSLPNMISALFANHGEKLMQISKSQYLFRKPESAHAIAQLLIQTAKETHTSQDQPIA</sequence>
<dbReference type="GO" id="GO:0009247">
    <property type="term" value="P:glycolipid biosynthetic process"/>
    <property type="evidence" value="ECO:0007669"/>
    <property type="project" value="InterPro"/>
</dbReference>
<feature type="domain" description="Glycosyl transferase family 28 C-terminal" evidence="5">
    <location>
        <begin position="203"/>
        <end position="336"/>
    </location>
</feature>
<dbReference type="Pfam" id="PF04101">
    <property type="entry name" value="Glyco_tran_28_C"/>
    <property type="match status" value="1"/>
</dbReference>
<comment type="subcellular location">
    <subcellularLocation>
        <location evidence="1">Membrane</location>
    </subcellularLocation>
</comment>
<dbReference type="Proteomes" id="UP000298347">
    <property type="component" value="Unassembled WGS sequence"/>
</dbReference>
<gene>
    <name evidence="7" type="ORF">E4665_08810</name>
</gene>
<evidence type="ECO:0000313" key="7">
    <source>
        <dbReference type="EMBL" id="TGA98333.1"/>
    </source>
</evidence>
<evidence type="ECO:0000256" key="1">
    <source>
        <dbReference type="ARBA" id="ARBA00004370"/>
    </source>
</evidence>
<comment type="similarity">
    <text evidence="2">Belongs to the glycosyltransferase 28 family.</text>
</comment>
<dbReference type="Gene3D" id="3.40.50.2000">
    <property type="entry name" value="Glycogen Phosphorylase B"/>
    <property type="match status" value="1"/>
</dbReference>
<feature type="domain" description="Diacylglycerol glucosyltransferase N-terminal" evidence="6">
    <location>
        <begin position="16"/>
        <end position="179"/>
    </location>
</feature>
<evidence type="ECO:0000256" key="4">
    <source>
        <dbReference type="ARBA" id="ARBA00022679"/>
    </source>
</evidence>
<dbReference type="GO" id="GO:0016758">
    <property type="term" value="F:hexosyltransferase activity"/>
    <property type="evidence" value="ECO:0007669"/>
    <property type="project" value="InterPro"/>
</dbReference>
<keyword evidence="3" id="KW-0328">Glycosyltransferase</keyword>
<name>A0A4Z0GQL5_9BACL</name>
<accession>A0A4Z0GQL5</accession>
<comment type="caution">
    <text evidence="7">The sequence shown here is derived from an EMBL/GenBank/DDBJ whole genome shotgun (WGS) entry which is preliminary data.</text>
</comment>
<evidence type="ECO:0000256" key="3">
    <source>
        <dbReference type="ARBA" id="ARBA00022676"/>
    </source>
</evidence>
<protein>
    <submittedName>
        <fullName evidence="7">Galactosyldiacylglycerol synthase</fullName>
    </submittedName>
</protein>
<dbReference type="PANTHER" id="PTHR43025:SF3">
    <property type="entry name" value="MONOGALACTOSYLDIACYLGLYCEROL SYNTHASE 1, CHLOROPLASTIC"/>
    <property type="match status" value="1"/>
</dbReference>